<dbReference type="RefSeq" id="WP_138257598.1">
    <property type="nucleotide sequence ID" value="NZ_VBUK01000002.1"/>
</dbReference>
<dbReference type="InterPro" id="IPR011463">
    <property type="entry name" value="DUF1569"/>
</dbReference>
<evidence type="ECO:0000313" key="1">
    <source>
        <dbReference type="EMBL" id="TLF45753.1"/>
    </source>
</evidence>
<dbReference type="EMBL" id="VBUK01000002">
    <property type="protein sequence ID" value="TLF45753.1"/>
    <property type="molecule type" value="Genomic_DNA"/>
</dbReference>
<comment type="caution">
    <text evidence="1">The sequence shown here is derived from an EMBL/GenBank/DDBJ whole genome shotgun (WGS) entry which is preliminary data.</text>
</comment>
<dbReference type="Proteomes" id="UP000308382">
    <property type="component" value="Unassembled WGS sequence"/>
</dbReference>
<dbReference type="Pfam" id="PF07606">
    <property type="entry name" value="DUF1569"/>
    <property type="match status" value="1"/>
</dbReference>
<keyword evidence="2" id="KW-1185">Reference proteome</keyword>
<dbReference type="OrthoDB" id="2599194at2"/>
<protein>
    <submittedName>
        <fullName evidence="1">DUF1569 domain-containing protein</fullName>
    </submittedName>
</protein>
<sequence>MTWKNLFDKQECEETISRINNLTPETAPKWGKMNVSQMLAHCNVAYETTYTDKHPRPKGVQKFLIKLLAKNTVVGPKPYKKNGPTSPVFKISDERDFEKEKNNLIANMRKTQELGSAHFDGKESYAFGTLTQTEWNTLFSKHLEHHLQQFGV</sequence>
<dbReference type="InterPro" id="IPR034660">
    <property type="entry name" value="DinB/YfiT-like"/>
</dbReference>
<name>A0A5R8M868_9FLAO</name>
<reference evidence="1 2" key="1">
    <citation type="journal article" date="2017" name="Int. J. Syst. Evol. Microbiol.">
        <title>Maripseudobacter aurantiacus gen. nov., sp. nov., a novel member of the family Flavobacteriaceae isolated from a sedimentation basin.</title>
        <authorList>
            <person name="Chen C."/>
            <person name="Su Y."/>
            <person name="Tao T."/>
            <person name="Fu G."/>
            <person name="Zhang C."/>
            <person name="Sun C."/>
            <person name="Zhang X."/>
            <person name="Wu M."/>
        </authorList>
    </citation>
    <scope>NUCLEOTIDE SEQUENCE [LARGE SCALE GENOMIC DNA]</scope>
    <source>
        <strain evidence="2">CDA4</strain>
    </source>
</reference>
<evidence type="ECO:0000313" key="2">
    <source>
        <dbReference type="Proteomes" id="UP000308382"/>
    </source>
</evidence>
<accession>A0A5R8M868</accession>
<dbReference type="Gene3D" id="1.20.120.450">
    <property type="entry name" value="dinb family like domain"/>
    <property type="match status" value="1"/>
</dbReference>
<proteinExistence type="predicted"/>
<dbReference type="AlphaFoldDB" id="A0A5R8M868"/>
<organism evidence="1 2">
    <name type="scientific">Maribacter aurantiacus</name>
    <dbReference type="NCBI Taxonomy" id="1882343"/>
    <lineage>
        <taxon>Bacteria</taxon>
        <taxon>Pseudomonadati</taxon>
        <taxon>Bacteroidota</taxon>
        <taxon>Flavobacteriia</taxon>
        <taxon>Flavobacteriales</taxon>
        <taxon>Flavobacteriaceae</taxon>
        <taxon>Maribacter</taxon>
    </lineage>
</organism>
<gene>
    <name evidence="1" type="ORF">FEK29_06425</name>
</gene>